<dbReference type="GO" id="GO:0032259">
    <property type="term" value="P:methylation"/>
    <property type="evidence" value="ECO:0007669"/>
    <property type="project" value="UniProtKB-KW"/>
</dbReference>
<accession>A0A1H3D905</accession>
<dbReference type="SUPFAM" id="SSF53790">
    <property type="entry name" value="Tetrapyrrole methylase"/>
    <property type="match status" value="1"/>
</dbReference>
<dbReference type="CDD" id="cd19916">
    <property type="entry name" value="OphMA_like"/>
    <property type="match status" value="1"/>
</dbReference>
<keyword evidence="3" id="KW-1185">Reference proteome</keyword>
<name>A0A1H3D905_9EURY</name>
<dbReference type="RefSeq" id="WP_175454532.1">
    <property type="nucleotide sequence ID" value="NZ_FNPB01000001.1"/>
</dbReference>
<keyword evidence="2" id="KW-0489">Methyltransferase</keyword>
<gene>
    <name evidence="2" type="ORF">SAMN04487946_101400</name>
</gene>
<sequence>MGVDAADVYRIGTGMVGTQQLTREAWTALERAAAVYVQNPNELVIEYFREQLDGDVHSVETLYREGEERIEIYDRIADTVLDRAASSDAPVALAVYGHPSVGSSAGSLLTQKAAEREMTVETIPGVSSLGTLFVDLGIDPLDGLQLHEATNLLIHEYEIDEHVPLLLYQVGVVETRLQTSKDSDPKRFERLRTYLQDSYGSDHEVVFVRSATQPFGEPNLRRIELGAIESVADTVTTLDSLYVPPIGAKPPANETLLAAATAEDHLDRITDEGN</sequence>
<dbReference type="EMBL" id="FNPB01000001">
    <property type="protein sequence ID" value="SDX62149.1"/>
    <property type="molecule type" value="Genomic_DNA"/>
</dbReference>
<dbReference type="InterPro" id="IPR000878">
    <property type="entry name" value="4pyrrol_Mease"/>
</dbReference>
<dbReference type="OrthoDB" id="275129at2157"/>
<dbReference type="InterPro" id="IPR035996">
    <property type="entry name" value="4pyrrol_Methylase_sf"/>
</dbReference>
<reference evidence="3" key="1">
    <citation type="submission" date="2016-10" db="EMBL/GenBank/DDBJ databases">
        <authorList>
            <person name="Varghese N."/>
            <person name="Submissions S."/>
        </authorList>
    </citation>
    <scope>NUCLEOTIDE SEQUENCE [LARGE SCALE GENOMIC DNA]</scope>
    <source>
        <strain evidence="3">CGMCC 1.10118</strain>
    </source>
</reference>
<dbReference type="InterPro" id="IPR014777">
    <property type="entry name" value="4pyrrole_Mease_sub1"/>
</dbReference>
<dbReference type="Proteomes" id="UP000199170">
    <property type="component" value="Unassembled WGS sequence"/>
</dbReference>
<evidence type="ECO:0000313" key="2">
    <source>
        <dbReference type="EMBL" id="SDX62149.1"/>
    </source>
</evidence>
<organism evidence="2 3">
    <name type="scientific">Halobellus clavatus</name>
    <dbReference type="NCBI Taxonomy" id="660517"/>
    <lineage>
        <taxon>Archaea</taxon>
        <taxon>Methanobacteriati</taxon>
        <taxon>Methanobacteriota</taxon>
        <taxon>Stenosarchaea group</taxon>
        <taxon>Halobacteria</taxon>
        <taxon>Halobacteriales</taxon>
        <taxon>Haloferacaceae</taxon>
        <taxon>Halobellus</taxon>
    </lineage>
</organism>
<dbReference type="Pfam" id="PF00590">
    <property type="entry name" value="TP_methylase"/>
    <property type="match status" value="1"/>
</dbReference>
<evidence type="ECO:0000259" key="1">
    <source>
        <dbReference type="Pfam" id="PF00590"/>
    </source>
</evidence>
<dbReference type="STRING" id="660517.SAMN04487946_101400"/>
<protein>
    <submittedName>
        <fullName evidence="2">Tetrapyrrole (Corrin/Porphyrin) Methylases</fullName>
    </submittedName>
</protein>
<feature type="domain" description="Tetrapyrrole methylase" evidence="1">
    <location>
        <begin position="8"/>
        <end position="214"/>
    </location>
</feature>
<keyword evidence="2" id="KW-0808">Transferase</keyword>
<dbReference type="AlphaFoldDB" id="A0A1H3D905"/>
<evidence type="ECO:0000313" key="3">
    <source>
        <dbReference type="Proteomes" id="UP000199170"/>
    </source>
</evidence>
<proteinExistence type="predicted"/>
<dbReference type="Gene3D" id="3.40.1010.10">
    <property type="entry name" value="Cobalt-precorrin-4 Transmethylase, Domain 1"/>
    <property type="match status" value="1"/>
</dbReference>
<dbReference type="GO" id="GO:0008168">
    <property type="term" value="F:methyltransferase activity"/>
    <property type="evidence" value="ECO:0007669"/>
    <property type="project" value="UniProtKB-KW"/>
</dbReference>